<proteinExistence type="predicted"/>
<dbReference type="AlphaFoldDB" id="A0A1H4CNU7"/>
<feature type="transmembrane region" description="Helical" evidence="1">
    <location>
        <begin position="53"/>
        <end position="73"/>
    </location>
</feature>
<keyword evidence="4" id="KW-1185">Reference proteome</keyword>
<reference evidence="4" key="1">
    <citation type="submission" date="2016-10" db="EMBL/GenBank/DDBJ databases">
        <authorList>
            <person name="Varghese N."/>
            <person name="Submissions S."/>
        </authorList>
    </citation>
    <scope>NUCLEOTIDE SEQUENCE [LARGE SCALE GENOMIC DNA]</scope>
    <source>
        <strain evidence="4">DSM 23920</strain>
    </source>
</reference>
<dbReference type="STRING" id="408074.SAMN05660909_02693"/>
<keyword evidence="1" id="KW-1133">Transmembrane helix</keyword>
<evidence type="ECO:0000259" key="2">
    <source>
        <dbReference type="Pfam" id="PF14317"/>
    </source>
</evidence>
<dbReference type="InterPro" id="IPR025588">
    <property type="entry name" value="YcxB-like_C"/>
</dbReference>
<keyword evidence="1" id="KW-0472">Membrane</keyword>
<keyword evidence="1" id="KW-0812">Transmembrane</keyword>
<gene>
    <name evidence="3" type="ORF">SAMN05660909_02693</name>
</gene>
<accession>A0A1H4CNU7</accession>
<sequence>MQSLEFSYDKSEVLHALRYHFMQRGEIKVFRNTLIILLLATLTGYFFSVVTPGALTGIFIMTALIGWVFWYLLPVSIYNKAATFKDDIHLNYSDEGLLISTRASDHQRAIGWNNFSQIVETKKFFFLYRDKKTFFLIPISAFPNQDAYRQFAGLLKSKFSNYK</sequence>
<name>A0A1H4CNU7_9BACT</name>
<dbReference type="EMBL" id="FNRL01000011">
    <property type="protein sequence ID" value="SEA62115.1"/>
    <property type="molecule type" value="Genomic_DNA"/>
</dbReference>
<dbReference type="Pfam" id="PF14317">
    <property type="entry name" value="YcxB"/>
    <property type="match status" value="1"/>
</dbReference>
<evidence type="ECO:0000313" key="3">
    <source>
        <dbReference type="EMBL" id="SEA62115.1"/>
    </source>
</evidence>
<feature type="domain" description="YcxB-like C-terminal" evidence="2">
    <location>
        <begin position="93"/>
        <end position="152"/>
    </location>
</feature>
<organism evidence="3 4">
    <name type="scientific">Chitinophaga terrae</name>
    <name type="common">ex Kim and Jung 2007</name>
    <dbReference type="NCBI Taxonomy" id="408074"/>
    <lineage>
        <taxon>Bacteria</taxon>
        <taxon>Pseudomonadati</taxon>
        <taxon>Bacteroidota</taxon>
        <taxon>Chitinophagia</taxon>
        <taxon>Chitinophagales</taxon>
        <taxon>Chitinophagaceae</taxon>
        <taxon>Chitinophaga</taxon>
    </lineage>
</organism>
<evidence type="ECO:0000313" key="4">
    <source>
        <dbReference type="Proteomes" id="UP000199656"/>
    </source>
</evidence>
<dbReference type="OrthoDB" id="663382at2"/>
<dbReference type="RefSeq" id="WP_089762387.1">
    <property type="nucleotide sequence ID" value="NZ_BKAT01000016.1"/>
</dbReference>
<feature type="transmembrane region" description="Helical" evidence="1">
    <location>
        <begin position="29"/>
        <end position="47"/>
    </location>
</feature>
<evidence type="ECO:0000256" key="1">
    <source>
        <dbReference type="SAM" id="Phobius"/>
    </source>
</evidence>
<protein>
    <submittedName>
        <fullName evidence="3">YcxB-like protein</fullName>
    </submittedName>
</protein>
<dbReference type="Proteomes" id="UP000199656">
    <property type="component" value="Unassembled WGS sequence"/>
</dbReference>